<feature type="region of interest" description="Disordered" evidence="3">
    <location>
        <begin position="28"/>
        <end position="78"/>
    </location>
</feature>
<dbReference type="Pfam" id="PF09598">
    <property type="entry name" value="Stm1_N"/>
    <property type="match status" value="1"/>
</dbReference>
<dbReference type="GO" id="GO:0003723">
    <property type="term" value="F:RNA binding"/>
    <property type="evidence" value="ECO:0007669"/>
    <property type="project" value="InterPro"/>
</dbReference>
<dbReference type="GO" id="GO:0005737">
    <property type="term" value="C:cytoplasm"/>
    <property type="evidence" value="ECO:0007669"/>
    <property type="project" value="UniProtKB-SubCell"/>
</dbReference>
<organism evidence="5 6">
    <name type="scientific">Morella rubra</name>
    <name type="common">Chinese bayberry</name>
    <dbReference type="NCBI Taxonomy" id="262757"/>
    <lineage>
        <taxon>Eukaryota</taxon>
        <taxon>Viridiplantae</taxon>
        <taxon>Streptophyta</taxon>
        <taxon>Embryophyta</taxon>
        <taxon>Tracheophyta</taxon>
        <taxon>Spermatophyta</taxon>
        <taxon>Magnoliopsida</taxon>
        <taxon>eudicotyledons</taxon>
        <taxon>Gunneridae</taxon>
        <taxon>Pentapetalae</taxon>
        <taxon>rosids</taxon>
        <taxon>fabids</taxon>
        <taxon>Fagales</taxon>
        <taxon>Myricaceae</taxon>
        <taxon>Morella</taxon>
    </lineage>
</organism>
<dbReference type="PANTHER" id="PTHR12299:SF62">
    <property type="entry name" value="ASPARTATE, GLYCINE, LYSINE AND SERINE-RICH PROTEIN-LIKE"/>
    <property type="match status" value="1"/>
</dbReference>
<feature type="compositionally biased region" description="Acidic residues" evidence="3">
    <location>
        <begin position="194"/>
        <end position="204"/>
    </location>
</feature>
<dbReference type="EMBL" id="RXIC02000019">
    <property type="protein sequence ID" value="KAB1225586.1"/>
    <property type="molecule type" value="Genomic_DNA"/>
</dbReference>
<dbReference type="AlphaFoldDB" id="A0A6A1WM33"/>
<sequence>MARQDNFFALLGDGDDDDVSTLVERVAAMKVEPPAEEKKKKEKQQQRQQKQPEEKEESEWGPEDTGSMKAKPLVLPDHDLGCWEFSGRDEIIESKGRDLCAECDITRRDIVVRKRQPEGQSRGEGRGSERSGPGGKGYRRSVGGADGYQPNNRRQNGYPLNNGGLDGYQQSHGGGSGFHGSNGGENDFQRNDGADAENTIDDGWQEQGRGRGGRGRGRGRGRGGRGRGFNQSNEWGSESQVVVSSYQTEKQGHDGNGDNTWEQNEFKGKVYGSEAHYDEKPRNVNWGPGSDRRGYAGGNRGFRGQGQQGRLYDSQDGKNNRRGEVSNESDVKENISSDVENPVKVEDYSGGAECSHVFGKSITEVSIISQSMTWERDIPVTAEEPTDAVHEQRKIEVKDNPEKIAKDTKEEDEEEKEMTLEEYEKLLFEKRKALESSRKTEERKVTLDKDLESMQRVERKKDDNLDIKLVKSDEKLKKKVSLEKDNKVRKSMSINEFLKPAEGEWHGGRGRGRGGGGRGRGRGGRGESRGDFLGHRRVVDADPAPLFEDPKQFPVLGGAVEA</sequence>
<feature type="compositionally biased region" description="Gly residues" evidence="3">
    <location>
        <begin position="172"/>
        <end position="183"/>
    </location>
</feature>
<feature type="region of interest" description="Disordered" evidence="3">
    <location>
        <begin position="493"/>
        <end position="562"/>
    </location>
</feature>
<feature type="region of interest" description="Disordered" evidence="3">
    <location>
        <begin position="382"/>
        <end position="418"/>
    </location>
</feature>
<feature type="domain" description="STM1-like N-terminal" evidence="4">
    <location>
        <begin position="4"/>
        <end position="56"/>
    </location>
</feature>
<feature type="compositionally biased region" description="Basic and acidic residues" evidence="3">
    <location>
        <begin position="313"/>
        <end position="343"/>
    </location>
</feature>
<name>A0A6A1WM33_9ROSI</name>
<evidence type="ECO:0000259" key="4">
    <source>
        <dbReference type="Pfam" id="PF09598"/>
    </source>
</evidence>
<feature type="compositionally biased region" description="Polar residues" evidence="3">
    <location>
        <begin position="229"/>
        <end position="249"/>
    </location>
</feature>
<evidence type="ECO:0000313" key="5">
    <source>
        <dbReference type="EMBL" id="KAB1225586.1"/>
    </source>
</evidence>
<comment type="subcellular location">
    <subcellularLocation>
        <location evidence="1">Cytoplasm</location>
    </subcellularLocation>
</comment>
<evidence type="ECO:0000256" key="3">
    <source>
        <dbReference type="SAM" id="MobiDB-lite"/>
    </source>
</evidence>
<dbReference type="PANTHER" id="PTHR12299">
    <property type="entry name" value="HYALURONIC ACID-BINDING PROTEIN 4"/>
    <property type="match status" value="1"/>
</dbReference>
<feature type="compositionally biased region" description="Basic and acidic residues" evidence="3">
    <location>
        <begin position="387"/>
        <end position="409"/>
    </location>
</feature>
<feature type="compositionally biased region" description="Polar residues" evidence="3">
    <location>
        <begin position="149"/>
        <end position="159"/>
    </location>
</feature>
<dbReference type="OrthoDB" id="784393at2759"/>
<feature type="region of interest" description="Disordered" evidence="3">
    <location>
        <begin position="107"/>
        <end position="343"/>
    </location>
</feature>
<evidence type="ECO:0000256" key="2">
    <source>
        <dbReference type="ARBA" id="ARBA00022490"/>
    </source>
</evidence>
<dbReference type="InterPro" id="IPR019084">
    <property type="entry name" value="STM1-like_N"/>
</dbReference>
<dbReference type="GO" id="GO:0005634">
    <property type="term" value="C:nucleus"/>
    <property type="evidence" value="ECO:0007669"/>
    <property type="project" value="TreeGrafter"/>
</dbReference>
<proteinExistence type="predicted"/>
<reference evidence="5 6" key="1">
    <citation type="journal article" date="2019" name="Plant Biotechnol. J.">
        <title>The red bayberry genome and genetic basis of sex determination.</title>
        <authorList>
            <person name="Jia H.M."/>
            <person name="Jia H.J."/>
            <person name="Cai Q.L."/>
            <person name="Wang Y."/>
            <person name="Zhao H.B."/>
            <person name="Yang W.F."/>
            <person name="Wang G.Y."/>
            <person name="Li Y.H."/>
            <person name="Zhan D.L."/>
            <person name="Shen Y.T."/>
            <person name="Niu Q.F."/>
            <person name="Chang L."/>
            <person name="Qiu J."/>
            <person name="Zhao L."/>
            <person name="Xie H.B."/>
            <person name="Fu W.Y."/>
            <person name="Jin J."/>
            <person name="Li X.W."/>
            <person name="Jiao Y."/>
            <person name="Zhou C.C."/>
            <person name="Tu T."/>
            <person name="Chai C.Y."/>
            <person name="Gao J.L."/>
            <person name="Fan L.J."/>
            <person name="van de Weg E."/>
            <person name="Wang J.Y."/>
            <person name="Gao Z.S."/>
        </authorList>
    </citation>
    <scope>NUCLEOTIDE SEQUENCE [LARGE SCALE GENOMIC DNA]</scope>
    <source>
        <tissue evidence="5">Leaves</tissue>
    </source>
</reference>
<evidence type="ECO:0000256" key="1">
    <source>
        <dbReference type="ARBA" id="ARBA00004496"/>
    </source>
</evidence>
<keyword evidence="2" id="KW-0963">Cytoplasm</keyword>
<feature type="compositionally biased region" description="Basic and acidic residues" evidence="3">
    <location>
        <begin position="524"/>
        <end position="540"/>
    </location>
</feature>
<protein>
    <recommendedName>
        <fullName evidence="4">STM1-like N-terminal domain-containing protein</fullName>
    </recommendedName>
</protein>
<gene>
    <name evidence="5" type="ORF">CJ030_MR1G020801</name>
</gene>
<comment type="caution">
    <text evidence="5">The sequence shown here is derived from an EMBL/GenBank/DDBJ whole genome shotgun (WGS) entry which is preliminary data.</text>
</comment>
<feature type="compositionally biased region" description="Gly residues" evidence="3">
    <location>
        <begin position="295"/>
        <end position="307"/>
    </location>
</feature>
<dbReference type="InterPro" id="IPR039764">
    <property type="entry name" value="HABP4/SERBP1-like"/>
</dbReference>
<dbReference type="Proteomes" id="UP000516437">
    <property type="component" value="Chromosome 1"/>
</dbReference>
<evidence type="ECO:0000313" key="6">
    <source>
        <dbReference type="Proteomes" id="UP000516437"/>
    </source>
</evidence>
<accession>A0A6A1WM33</accession>
<feature type="compositionally biased region" description="Basic and acidic residues" evidence="3">
    <location>
        <begin position="107"/>
        <end position="129"/>
    </location>
</feature>
<keyword evidence="6" id="KW-1185">Reference proteome</keyword>
<feature type="compositionally biased region" description="Basic residues" evidence="3">
    <location>
        <begin position="211"/>
        <end position="225"/>
    </location>
</feature>
<feature type="compositionally biased region" description="Basic and acidic residues" evidence="3">
    <location>
        <begin position="33"/>
        <end position="53"/>
    </location>
</feature>